<sequence>MYELLAWSCPVLNSTSHNLVSVDKNYTLRAWQFHAQVAVMWDGIKSV</sequence>
<evidence type="ECO:0000313" key="1">
    <source>
        <dbReference type="EMBL" id="JAD16456.1"/>
    </source>
</evidence>
<reference evidence="1" key="1">
    <citation type="submission" date="2014-09" db="EMBL/GenBank/DDBJ databases">
        <authorList>
            <person name="Magalhaes I.L.F."/>
            <person name="Oliveira U."/>
            <person name="Santos F.R."/>
            <person name="Vidigal T.H.D.A."/>
            <person name="Brescovit A.D."/>
            <person name="Santos A.J."/>
        </authorList>
    </citation>
    <scope>NUCLEOTIDE SEQUENCE</scope>
    <source>
        <tissue evidence="1">Shoot tissue taken approximately 20 cm above the soil surface</tissue>
    </source>
</reference>
<reference evidence="1" key="2">
    <citation type="journal article" date="2015" name="Data Brief">
        <title>Shoot transcriptome of the giant reed, Arundo donax.</title>
        <authorList>
            <person name="Barrero R.A."/>
            <person name="Guerrero F.D."/>
            <person name="Moolhuijzen P."/>
            <person name="Goolsby J.A."/>
            <person name="Tidwell J."/>
            <person name="Bellgard S.E."/>
            <person name="Bellgard M.I."/>
        </authorList>
    </citation>
    <scope>NUCLEOTIDE SEQUENCE</scope>
    <source>
        <tissue evidence="1">Shoot tissue taken approximately 20 cm above the soil surface</tissue>
    </source>
</reference>
<protein>
    <submittedName>
        <fullName evidence="1">Uncharacterized protein</fullName>
    </submittedName>
</protein>
<proteinExistence type="predicted"/>
<dbReference type="AlphaFoldDB" id="A0A0A8XRI5"/>
<accession>A0A0A8XRI5</accession>
<dbReference type="EMBL" id="GBRH01281439">
    <property type="protein sequence ID" value="JAD16456.1"/>
    <property type="molecule type" value="Transcribed_RNA"/>
</dbReference>
<name>A0A0A8XRI5_ARUDO</name>
<organism evidence="1">
    <name type="scientific">Arundo donax</name>
    <name type="common">Giant reed</name>
    <name type="synonym">Donax arundinaceus</name>
    <dbReference type="NCBI Taxonomy" id="35708"/>
    <lineage>
        <taxon>Eukaryota</taxon>
        <taxon>Viridiplantae</taxon>
        <taxon>Streptophyta</taxon>
        <taxon>Embryophyta</taxon>
        <taxon>Tracheophyta</taxon>
        <taxon>Spermatophyta</taxon>
        <taxon>Magnoliopsida</taxon>
        <taxon>Liliopsida</taxon>
        <taxon>Poales</taxon>
        <taxon>Poaceae</taxon>
        <taxon>PACMAD clade</taxon>
        <taxon>Arundinoideae</taxon>
        <taxon>Arundineae</taxon>
        <taxon>Arundo</taxon>
    </lineage>
</organism>